<organism evidence="2 3">
    <name type="scientific">Gleimia coleocanis DSM 15436</name>
    <dbReference type="NCBI Taxonomy" id="525245"/>
    <lineage>
        <taxon>Bacteria</taxon>
        <taxon>Bacillati</taxon>
        <taxon>Actinomycetota</taxon>
        <taxon>Actinomycetes</taxon>
        <taxon>Actinomycetales</taxon>
        <taxon>Actinomycetaceae</taxon>
        <taxon>Gleimia</taxon>
    </lineage>
</organism>
<gene>
    <name evidence="2" type="ORF">HMPREF0044_0069</name>
</gene>
<name>C0VY29_9ACTO</name>
<evidence type="ECO:0000313" key="2">
    <source>
        <dbReference type="EMBL" id="EEH64332.1"/>
    </source>
</evidence>
<feature type="transmembrane region" description="Helical" evidence="1">
    <location>
        <begin position="58"/>
        <end position="84"/>
    </location>
</feature>
<dbReference type="RefSeq" id="WP_006547066.1">
    <property type="nucleotide sequence ID" value="NZ_DS999545.1"/>
</dbReference>
<evidence type="ECO:0000313" key="3">
    <source>
        <dbReference type="Proteomes" id="UP000010301"/>
    </source>
</evidence>
<sequence length="92" mass="9729">MSEATLKKTISLFGKYLLIVGLVILLGGFLVTIGSIQIPYLFSGNPGLDWLHMLTDLIFTALTFALPPVAGAVFTALGVVLHLVGKNLDSGN</sequence>
<dbReference type="Proteomes" id="UP000010301">
    <property type="component" value="Unassembled WGS sequence"/>
</dbReference>
<proteinExistence type="predicted"/>
<keyword evidence="3" id="KW-1185">Reference proteome</keyword>
<protein>
    <submittedName>
        <fullName evidence="2">Uncharacterized protein</fullName>
    </submittedName>
</protein>
<accession>C0VY29</accession>
<dbReference type="HOGENOM" id="CLU_2406673_0_0_11"/>
<dbReference type="EMBL" id="ACFG01000004">
    <property type="protein sequence ID" value="EEH64332.1"/>
    <property type="molecule type" value="Genomic_DNA"/>
</dbReference>
<keyword evidence="1" id="KW-0812">Transmembrane</keyword>
<keyword evidence="1" id="KW-0472">Membrane</keyword>
<dbReference type="STRING" id="525245.HMPREF0044_0069"/>
<comment type="caution">
    <text evidence="2">The sequence shown here is derived from an EMBL/GenBank/DDBJ whole genome shotgun (WGS) entry which is preliminary data.</text>
</comment>
<reference evidence="2 3" key="1">
    <citation type="submission" date="2009-01" db="EMBL/GenBank/DDBJ databases">
        <authorList>
            <person name="Qin X."/>
            <person name="Bachman B."/>
            <person name="Battles P."/>
            <person name="Bell A."/>
            <person name="Bess C."/>
            <person name="Bickham C."/>
            <person name="Chaboub L."/>
            <person name="Chen D."/>
            <person name="Coyle M."/>
            <person name="Deiros D.R."/>
            <person name="Dinh H."/>
            <person name="Forbes L."/>
            <person name="Fowler G."/>
            <person name="Francisco L."/>
            <person name="Fu Q."/>
            <person name="Gubbala S."/>
            <person name="Hale W."/>
            <person name="Han Y."/>
            <person name="Hemphill L."/>
            <person name="Highlander S.K."/>
            <person name="Hirani K."/>
            <person name="Hogues M."/>
            <person name="Jackson L."/>
            <person name="Jakkamsetti A."/>
            <person name="Javaid M."/>
            <person name="Jiang H."/>
            <person name="Korchina V."/>
            <person name="Kovar C."/>
            <person name="Lara F."/>
            <person name="Lee S."/>
            <person name="Mata R."/>
            <person name="Mathew T."/>
            <person name="Moen C."/>
            <person name="Morales K."/>
            <person name="Munidasa M."/>
            <person name="Nazareth L."/>
            <person name="Ngo R."/>
            <person name="Nguyen L."/>
            <person name="Okwuonu G."/>
            <person name="Ongeri F."/>
            <person name="Patil S."/>
            <person name="Petrosino J."/>
            <person name="Pham C."/>
            <person name="Pham P."/>
            <person name="Pu L.-L."/>
            <person name="Puazo M."/>
            <person name="Raj R."/>
            <person name="Reid J."/>
            <person name="Rouhana J."/>
            <person name="Saada N."/>
            <person name="Shang Y."/>
            <person name="Simmons D."/>
            <person name="Thornton R."/>
            <person name="Warren J."/>
            <person name="Weissenberger G."/>
            <person name="Zhang J."/>
            <person name="Zhang L."/>
            <person name="Zhou C."/>
            <person name="Zhu D."/>
            <person name="Muzny D."/>
            <person name="Worley K."/>
            <person name="Gibbs R."/>
        </authorList>
    </citation>
    <scope>NUCLEOTIDE SEQUENCE [LARGE SCALE GENOMIC DNA]</scope>
    <source>
        <strain evidence="2 3">DSM 15436</strain>
    </source>
</reference>
<feature type="transmembrane region" description="Helical" evidence="1">
    <location>
        <begin position="16"/>
        <end position="38"/>
    </location>
</feature>
<evidence type="ECO:0000256" key="1">
    <source>
        <dbReference type="SAM" id="Phobius"/>
    </source>
</evidence>
<keyword evidence="1" id="KW-1133">Transmembrane helix</keyword>
<dbReference type="AlphaFoldDB" id="C0VY29"/>